<evidence type="ECO:0000256" key="1">
    <source>
        <dbReference type="SAM" id="SignalP"/>
    </source>
</evidence>
<gene>
    <name evidence="2" type="ORF">BDV96DRAFT_654252</name>
</gene>
<protein>
    <recommendedName>
        <fullName evidence="4">Secreted protein</fullName>
    </recommendedName>
</protein>
<name>A0A6A5YKQ3_9PLEO</name>
<accession>A0A6A5YKQ3</accession>
<dbReference type="EMBL" id="ML977358">
    <property type="protein sequence ID" value="KAF2106917.1"/>
    <property type="molecule type" value="Genomic_DNA"/>
</dbReference>
<evidence type="ECO:0000313" key="3">
    <source>
        <dbReference type="Proteomes" id="UP000799770"/>
    </source>
</evidence>
<proteinExistence type="predicted"/>
<organism evidence="2 3">
    <name type="scientific">Lophiotrema nucula</name>
    <dbReference type="NCBI Taxonomy" id="690887"/>
    <lineage>
        <taxon>Eukaryota</taxon>
        <taxon>Fungi</taxon>
        <taxon>Dikarya</taxon>
        <taxon>Ascomycota</taxon>
        <taxon>Pezizomycotina</taxon>
        <taxon>Dothideomycetes</taxon>
        <taxon>Pleosporomycetidae</taxon>
        <taxon>Pleosporales</taxon>
        <taxon>Lophiotremataceae</taxon>
        <taxon>Lophiotrema</taxon>
    </lineage>
</organism>
<keyword evidence="3" id="KW-1185">Reference proteome</keyword>
<feature type="chain" id="PRO_5025384872" description="Secreted protein" evidence="1">
    <location>
        <begin position="21"/>
        <end position="142"/>
    </location>
</feature>
<reference evidence="2" key="1">
    <citation type="journal article" date="2020" name="Stud. Mycol.">
        <title>101 Dothideomycetes genomes: a test case for predicting lifestyles and emergence of pathogens.</title>
        <authorList>
            <person name="Haridas S."/>
            <person name="Albert R."/>
            <person name="Binder M."/>
            <person name="Bloem J."/>
            <person name="Labutti K."/>
            <person name="Salamov A."/>
            <person name="Andreopoulos B."/>
            <person name="Baker S."/>
            <person name="Barry K."/>
            <person name="Bills G."/>
            <person name="Bluhm B."/>
            <person name="Cannon C."/>
            <person name="Castanera R."/>
            <person name="Culley D."/>
            <person name="Daum C."/>
            <person name="Ezra D."/>
            <person name="Gonzalez J."/>
            <person name="Henrissat B."/>
            <person name="Kuo A."/>
            <person name="Liang C."/>
            <person name="Lipzen A."/>
            <person name="Lutzoni F."/>
            <person name="Magnuson J."/>
            <person name="Mondo S."/>
            <person name="Nolan M."/>
            <person name="Ohm R."/>
            <person name="Pangilinan J."/>
            <person name="Park H.-J."/>
            <person name="Ramirez L."/>
            <person name="Alfaro M."/>
            <person name="Sun H."/>
            <person name="Tritt A."/>
            <person name="Yoshinaga Y."/>
            <person name="Zwiers L.-H."/>
            <person name="Turgeon B."/>
            <person name="Goodwin S."/>
            <person name="Spatafora J."/>
            <person name="Crous P."/>
            <person name="Grigoriev I."/>
        </authorList>
    </citation>
    <scope>NUCLEOTIDE SEQUENCE</scope>
    <source>
        <strain evidence="2">CBS 627.86</strain>
    </source>
</reference>
<dbReference type="AlphaFoldDB" id="A0A6A5YKQ3"/>
<feature type="signal peptide" evidence="1">
    <location>
        <begin position="1"/>
        <end position="20"/>
    </location>
</feature>
<keyword evidence="1" id="KW-0732">Signal</keyword>
<sequence length="142" mass="15325">MYTTGLLVFALASFKAMGAAVTPEARGITPIHPACVARMESCLGEMGLQGWQYGMTKLPDKYIKPWTICAKKNVREGVCADMNGIDVISEPGQMYLWQAQNNLIESHGQCTYLPCDNKGTMDLACDSLGCGICDVYGKCAAS</sequence>
<dbReference type="Proteomes" id="UP000799770">
    <property type="component" value="Unassembled WGS sequence"/>
</dbReference>
<evidence type="ECO:0008006" key="4">
    <source>
        <dbReference type="Google" id="ProtNLM"/>
    </source>
</evidence>
<evidence type="ECO:0000313" key="2">
    <source>
        <dbReference type="EMBL" id="KAF2106917.1"/>
    </source>
</evidence>